<feature type="region of interest" description="Disordered" evidence="1">
    <location>
        <begin position="82"/>
        <end position="124"/>
    </location>
</feature>
<evidence type="ECO:0000313" key="2">
    <source>
        <dbReference type="EMBL" id="MFC6836280.1"/>
    </source>
</evidence>
<name>A0ABD5U6U6_9EURY</name>
<accession>A0ABD5U6U6</accession>
<comment type="caution">
    <text evidence="2">The sequence shown here is derived from an EMBL/GenBank/DDBJ whole genome shotgun (WGS) entry which is preliminary data.</text>
</comment>
<sequence>MRTLRSVPSLHHDVRRAVVGPPRPAVRALADCSGHDLHPAVVHVQRSLRERHDAPEVEALRGEGLVRVVERDGFPVVHRRQPCATDRSDCPHGPSVYHVTTERRRRPDGGEDRRWTVAVGEVND</sequence>
<dbReference type="AlphaFoldDB" id="A0ABD5U6U6"/>
<feature type="compositionally biased region" description="Basic and acidic residues" evidence="1">
    <location>
        <begin position="100"/>
        <end position="115"/>
    </location>
</feature>
<keyword evidence="3" id="KW-1185">Reference proteome</keyword>
<proteinExistence type="predicted"/>
<organism evidence="2 3">
    <name type="scientific">Halomarina ordinaria</name>
    <dbReference type="NCBI Taxonomy" id="3033939"/>
    <lineage>
        <taxon>Archaea</taxon>
        <taxon>Methanobacteriati</taxon>
        <taxon>Methanobacteriota</taxon>
        <taxon>Stenosarchaea group</taxon>
        <taxon>Halobacteria</taxon>
        <taxon>Halobacteriales</taxon>
        <taxon>Natronomonadaceae</taxon>
        <taxon>Halomarina</taxon>
    </lineage>
</organism>
<evidence type="ECO:0000256" key="1">
    <source>
        <dbReference type="SAM" id="MobiDB-lite"/>
    </source>
</evidence>
<gene>
    <name evidence="2" type="ORF">ACFQHK_07140</name>
</gene>
<evidence type="ECO:0000313" key="3">
    <source>
        <dbReference type="Proteomes" id="UP001596406"/>
    </source>
</evidence>
<reference evidence="2 3" key="1">
    <citation type="journal article" date="2019" name="Int. J. Syst. Evol. Microbiol.">
        <title>The Global Catalogue of Microorganisms (GCM) 10K type strain sequencing project: providing services to taxonomists for standard genome sequencing and annotation.</title>
        <authorList>
            <consortium name="The Broad Institute Genomics Platform"/>
            <consortium name="The Broad Institute Genome Sequencing Center for Infectious Disease"/>
            <person name="Wu L."/>
            <person name="Ma J."/>
        </authorList>
    </citation>
    <scope>NUCLEOTIDE SEQUENCE [LARGE SCALE GENOMIC DNA]</scope>
    <source>
        <strain evidence="2 3">PSRA2</strain>
    </source>
</reference>
<protein>
    <submittedName>
        <fullName evidence="2">Uncharacterized protein</fullName>
    </submittedName>
</protein>
<dbReference type="Proteomes" id="UP001596406">
    <property type="component" value="Unassembled WGS sequence"/>
</dbReference>
<dbReference type="EMBL" id="JBHSXM010000001">
    <property type="protein sequence ID" value="MFC6836280.1"/>
    <property type="molecule type" value="Genomic_DNA"/>
</dbReference>
<dbReference type="RefSeq" id="WP_304447969.1">
    <property type="nucleotide sequence ID" value="NZ_JARRAH010000001.1"/>
</dbReference>